<sequence length="491" mass="51817">MCFGRDLKGDGVQEDALNARPVSAPKAAARATSMSYDAPSGPPPNYSHLGSNNPYAPSNGLSGPQRTLDEYEAPSGPPPGRGDGGYAPPSGPPPGHGDGGYAPPSGPPPGRGYDAPSGPPPSQARYEAPSGPPPSHVGGYEPPSGPPPSHIGGYEPPSGPPPSHGGYDAPSGPPPSHRGYDAPPGAPPSHSYDAPPGPPPSKKLEEAAPYHDWQAAVPDTSLLPPPPSFGEDRSATNNATESEADRGETWCRARPLIAPANLTQATISAVEDGFVDLMRPSQYVGTVQKTRKGTWVCASKKKSPDSCLVSTVPLYSVLAHSPVSLRRSKTIYFEVAISPRNRSEVSVALGFVAQPFPPFRLPGWERGSLGVHGDDGNKYINDCWGGKGFTDPFKPGETIGLGMVLKPKKSEAPPSYGEPQPREVVDVEIFLTREGEKVGQWDLHEEADASQDRPVTGLEGGHDLFAAVGTFEEAMFEVRFDSKDWMYVPSF</sequence>
<evidence type="ECO:0000256" key="5">
    <source>
        <dbReference type="SAM" id="MobiDB-lite"/>
    </source>
</evidence>
<feature type="compositionally biased region" description="Polar residues" evidence="5">
    <location>
        <begin position="48"/>
        <end position="65"/>
    </location>
</feature>
<feature type="region of interest" description="Disordered" evidence="5">
    <location>
        <begin position="1"/>
        <end position="205"/>
    </location>
</feature>
<evidence type="ECO:0000313" key="7">
    <source>
        <dbReference type="Proteomes" id="UP000091956"/>
    </source>
</evidence>
<dbReference type="InterPro" id="IPR035780">
    <property type="entry name" value="SPRY_Ssh4-like"/>
</dbReference>
<gene>
    <name evidence="6" type="ORF">VE01_00127</name>
</gene>
<dbReference type="CDD" id="cd12910">
    <property type="entry name" value="SPRY_SSH4_like"/>
    <property type="match status" value="1"/>
</dbReference>
<feature type="compositionally biased region" description="Basic and acidic residues" evidence="5">
    <location>
        <begin position="1"/>
        <end position="11"/>
    </location>
</feature>
<dbReference type="InterPro" id="IPR043136">
    <property type="entry name" value="B30.2/SPRY_sf"/>
</dbReference>
<keyword evidence="3" id="KW-1133">Transmembrane helix</keyword>
<reference evidence="7" key="2">
    <citation type="journal article" date="2018" name="Nat. Commun.">
        <title>Extreme sensitivity to ultraviolet light in the fungal pathogen causing white-nose syndrome of bats.</title>
        <authorList>
            <person name="Palmer J.M."/>
            <person name="Drees K.P."/>
            <person name="Foster J.T."/>
            <person name="Lindner D.L."/>
        </authorList>
    </citation>
    <scope>NUCLEOTIDE SEQUENCE [LARGE SCALE GENOMIC DNA]</scope>
    <source>
        <strain evidence="7">UAMH 10579</strain>
    </source>
</reference>
<evidence type="ECO:0000313" key="6">
    <source>
        <dbReference type="EMBL" id="OBU01636.1"/>
    </source>
</evidence>
<dbReference type="Proteomes" id="UP000091956">
    <property type="component" value="Unassembled WGS sequence"/>
</dbReference>
<dbReference type="AlphaFoldDB" id="A0A2P2SZ74"/>
<keyword evidence="4" id="KW-0472">Membrane</keyword>
<accession>A0A2P2SZ74</accession>
<evidence type="ECO:0000256" key="2">
    <source>
        <dbReference type="ARBA" id="ARBA00022692"/>
    </source>
</evidence>
<dbReference type="OrthoDB" id="25503at2759"/>
<protein>
    <recommendedName>
        <fullName evidence="8">SPRY domain-containing protein</fullName>
    </recommendedName>
</protein>
<reference evidence="6 7" key="1">
    <citation type="submission" date="2016-03" db="EMBL/GenBank/DDBJ databases">
        <title>Comparative genomics of Pseudogymnoascus destructans, the fungus causing white-nose syndrome of bats.</title>
        <authorList>
            <person name="Palmer J.M."/>
            <person name="Drees K.P."/>
            <person name="Foster J.T."/>
            <person name="Lindner D.L."/>
        </authorList>
    </citation>
    <scope>NUCLEOTIDE SEQUENCE [LARGE SCALE GENOMIC DNA]</scope>
    <source>
        <strain evidence="6 7">UAMH 10579</strain>
    </source>
</reference>
<dbReference type="EMBL" id="KV460206">
    <property type="protein sequence ID" value="OBU01636.1"/>
    <property type="molecule type" value="Genomic_DNA"/>
</dbReference>
<feature type="region of interest" description="Disordered" evidence="5">
    <location>
        <begin position="217"/>
        <end position="248"/>
    </location>
</feature>
<evidence type="ECO:0000256" key="4">
    <source>
        <dbReference type="ARBA" id="ARBA00023136"/>
    </source>
</evidence>
<dbReference type="Gene3D" id="2.60.120.920">
    <property type="match status" value="1"/>
</dbReference>
<dbReference type="RefSeq" id="XP_018135368.1">
    <property type="nucleotide sequence ID" value="XM_018269660.2"/>
</dbReference>
<keyword evidence="2" id="KW-0812">Transmembrane</keyword>
<dbReference type="GO" id="GO:0016020">
    <property type="term" value="C:membrane"/>
    <property type="evidence" value="ECO:0007669"/>
    <property type="project" value="UniProtKB-SubCell"/>
</dbReference>
<organism evidence="6 7">
    <name type="scientific">Pseudogymnoascus verrucosus</name>
    <dbReference type="NCBI Taxonomy" id="342668"/>
    <lineage>
        <taxon>Eukaryota</taxon>
        <taxon>Fungi</taxon>
        <taxon>Dikarya</taxon>
        <taxon>Ascomycota</taxon>
        <taxon>Pezizomycotina</taxon>
        <taxon>Leotiomycetes</taxon>
        <taxon>Thelebolales</taxon>
        <taxon>Thelebolaceae</taxon>
        <taxon>Pseudogymnoascus</taxon>
    </lineage>
</organism>
<keyword evidence="7" id="KW-1185">Reference proteome</keyword>
<dbReference type="GeneID" id="28833513"/>
<evidence type="ECO:0000256" key="1">
    <source>
        <dbReference type="ARBA" id="ARBA00004370"/>
    </source>
</evidence>
<name>A0A2P2SZ74_9PEZI</name>
<evidence type="ECO:0000256" key="3">
    <source>
        <dbReference type="ARBA" id="ARBA00022989"/>
    </source>
</evidence>
<dbReference type="STRING" id="342668.A0A2P2SZ74"/>
<evidence type="ECO:0008006" key="8">
    <source>
        <dbReference type="Google" id="ProtNLM"/>
    </source>
</evidence>
<comment type="subcellular location">
    <subcellularLocation>
        <location evidence="1">Membrane</location>
    </subcellularLocation>
</comment>
<proteinExistence type="predicted"/>